<gene>
    <name evidence="1" type="ORF">GH714_017912</name>
</gene>
<proteinExistence type="predicted"/>
<protein>
    <recommendedName>
        <fullName evidence="3">DUF4219 domain-containing protein</fullName>
    </recommendedName>
</protein>
<sequence>MESLLCKPQQDMKRLEKFNGMNYKCWSMKIMYQLTATKVLYVLNTPYPQDGTSEGQLSEAQQKWVEDDFVCHSMILNAISNALFNVFHKCYPAYELWATIELSYANWASDRRSSKSTSGWLFTIGGAIVSWSSKKQSCVALPSMESEFIAMSLASRDILWIKRFMSKHIAMRYNHVRSLVKKGKVSIEYLLTDQMVADPLTKPLSGEKIKKVMGNMGLSPV</sequence>
<evidence type="ECO:0008006" key="3">
    <source>
        <dbReference type="Google" id="ProtNLM"/>
    </source>
</evidence>
<dbReference type="EMBL" id="JAAGAX010000015">
    <property type="protein sequence ID" value="KAF2290987.1"/>
    <property type="molecule type" value="Genomic_DNA"/>
</dbReference>
<keyword evidence="2" id="KW-1185">Reference proteome</keyword>
<organism evidence="1 2">
    <name type="scientific">Hevea brasiliensis</name>
    <name type="common">Para rubber tree</name>
    <name type="synonym">Siphonia brasiliensis</name>
    <dbReference type="NCBI Taxonomy" id="3981"/>
    <lineage>
        <taxon>Eukaryota</taxon>
        <taxon>Viridiplantae</taxon>
        <taxon>Streptophyta</taxon>
        <taxon>Embryophyta</taxon>
        <taxon>Tracheophyta</taxon>
        <taxon>Spermatophyta</taxon>
        <taxon>Magnoliopsida</taxon>
        <taxon>eudicotyledons</taxon>
        <taxon>Gunneridae</taxon>
        <taxon>Pentapetalae</taxon>
        <taxon>rosids</taxon>
        <taxon>fabids</taxon>
        <taxon>Malpighiales</taxon>
        <taxon>Euphorbiaceae</taxon>
        <taxon>Crotonoideae</taxon>
        <taxon>Micrandreae</taxon>
        <taxon>Hevea</taxon>
    </lineage>
</organism>
<dbReference type="Proteomes" id="UP000467840">
    <property type="component" value="Chromosome 2"/>
</dbReference>
<evidence type="ECO:0000313" key="2">
    <source>
        <dbReference type="Proteomes" id="UP000467840"/>
    </source>
</evidence>
<comment type="caution">
    <text evidence="1">The sequence shown here is derived from an EMBL/GenBank/DDBJ whole genome shotgun (WGS) entry which is preliminary data.</text>
</comment>
<name>A0A6A6KQQ2_HEVBR</name>
<dbReference type="AlphaFoldDB" id="A0A6A6KQQ2"/>
<dbReference type="PANTHER" id="PTHR11439">
    <property type="entry name" value="GAG-POL-RELATED RETROTRANSPOSON"/>
    <property type="match status" value="1"/>
</dbReference>
<evidence type="ECO:0000313" key="1">
    <source>
        <dbReference type="EMBL" id="KAF2290987.1"/>
    </source>
</evidence>
<reference evidence="1 2" key="1">
    <citation type="journal article" date="2020" name="Mol. Plant">
        <title>The Chromosome-Based Rubber Tree Genome Provides New Insights into Spurge Genome Evolution and Rubber Biosynthesis.</title>
        <authorList>
            <person name="Liu J."/>
            <person name="Shi C."/>
            <person name="Shi C.C."/>
            <person name="Li W."/>
            <person name="Zhang Q.J."/>
            <person name="Zhang Y."/>
            <person name="Li K."/>
            <person name="Lu H.F."/>
            <person name="Shi C."/>
            <person name="Zhu S.T."/>
            <person name="Xiao Z.Y."/>
            <person name="Nan H."/>
            <person name="Yue Y."/>
            <person name="Zhu X.G."/>
            <person name="Wu Y."/>
            <person name="Hong X.N."/>
            <person name="Fan G.Y."/>
            <person name="Tong Y."/>
            <person name="Zhang D."/>
            <person name="Mao C.L."/>
            <person name="Liu Y.L."/>
            <person name="Hao S.J."/>
            <person name="Liu W.Q."/>
            <person name="Lv M.Q."/>
            <person name="Zhang H.B."/>
            <person name="Liu Y."/>
            <person name="Hu-Tang G.R."/>
            <person name="Wang J.P."/>
            <person name="Wang J.H."/>
            <person name="Sun Y.H."/>
            <person name="Ni S.B."/>
            <person name="Chen W.B."/>
            <person name="Zhang X.C."/>
            <person name="Jiao Y.N."/>
            <person name="Eichler E.E."/>
            <person name="Li G.H."/>
            <person name="Liu X."/>
            <person name="Gao L.Z."/>
        </authorList>
    </citation>
    <scope>NUCLEOTIDE SEQUENCE [LARGE SCALE GENOMIC DNA]</scope>
    <source>
        <strain evidence="2">cv. GT1</strain>
        <tissue evidence="1">Leaf</tissue>
    </source>
</reference>
<accession>A0A6A6KQQ2</accession>
<dbReference type="CDD" id="cd09272">
    <property type="entry name" value="RNase_HI_RT_Ty1"/>
    <property type="match status" value="1"/>
</dbReference>
<dbReference type="PANTHER" id="PTHR11439:SF483">
    <property type="entry name" value="PEPTIDE SYNTHASE GLIP-LIKE, PUTATIVE (AFU_ORTHOLOGUE AFUA_3G12920)-RELATED"/>
    <property type="match status" value="1"/>
</dbReference>